<sequence length="551" mass="59298">MSAKRREQGGGRQRNVRKFNESEIKDILSPTEDKDSPESVTKLLLPVLETSGGSGSVEIHGRLSESRQAPRGTAAVNFSDKAILEAATKGGEPHARVLEEVMGDTGPFGFVDRDVLTFRGNLLFPSSPSNYPDGRIYVVQPSSVDGSIFFLTSVGVWRLGNRSSADGADAVSLAAGPFPDVRAFTIVDVDMYGGQGRFLLVSVAEGKGKGDTLRAFRLDSYEPPFSIRNVTGLETNILTLVGDPSRPNVYFTTDKGIFKMQLPLYGFGSIVPLVREESAIGSAQASSPGDAGFERVRLSQHAFSAYGQLMYVADCYQNSVYRVWFPCGQVERIQGGSVAVDLACPYGLALTSDGCNLFVSEFRTGRITLITFESNGGHVRSIRTLAGRSSGRYTESSMDLFGLAISPGGSYLYVGADDAIYKFDIDTWGLPSCSNSYSAAVRSSSPQAAKKQTDLTPVVITLAVVLPVVCTAFGALLVWCLCGLQRRRREAESRAIERPVQSIDTIDARAPRSQQIEPVAFTNNSTGAGNWWQRPAGGGTLANDRLDVVAA</sequence>
<gene>
    <name evidence="3" type="ORF">CBR_g1185</name>
</gene>
<protein>
    <recommendedName>
        <fullName evidence="5">SMP-30/Gluconolactonase/LRE-like region domain-containing protein</fullName>
    </recommendedName>
</protein>
<feature type="region of interest" description="Disordered" evidence="1">
    <location>
        <begin position="1"/>
        <end position="39"/>
    </location>
</feature>
<evidence type="ECO:0000313" key="4">
    <source>
        <dbReference type="Proteomes" id="UP000265515"/>
    </source>
</evidence>
<proteinExistence type="predicted"/>
<feature type="transmembrane region" description="Helical" evidence="2">
    <location>
        <begin position="458"/>
        <end position="484"/>
    </location>
</feature>
<dbReference type="SUPFAM" id="SSF63829">
    <property type="entry name" value="Calcium-dependent phosphotriesterase"/>
    <property type="match status" value="1"/>
</dbReference>
<reference evidence="3 4" key="1">
    <citation type="journal article" date="2018" name="Cell">
        <title>The Chara Genome: Secondary Complexity and Implications for Plant Terrestrialization.</title>
        <authorList>
            <person name="Nishiyama T."/>
            <person name="Sakayama H."/>
            <person name="Vries J.D."/>
            <person name="Buschmann H."/>
            <person name="Saint-Marcoux D."/>
            <person name="Ullrich K.K."/>
            <person name="Haas F.B."/>
            <person name="Vanderstraeten L."/>
            <person name="Becker D."/>
            <person name="Lang D."/>
            <person name="Vosolsobe S."/>
            <person name="Rombauts S."/>
            <person name="Wilhelmsson P.K.I."/>
            <person name="Janitza P."/>
            <person name="Kern R."/>
            <person name="Heyl A."/>
            <person name="Rumpler F."/>
            <person name="Villalobos L.I.A.C."/>
            <person name="Clay J.M."/>
            <person name="Skokan R."/>
            <person name="Toyoda A."/>
            <person name="Suzuki Y."/>
            <person name="Kagoshima H."/>
            <person name="Schijlen E."/>
            <person name="Tajeshwar N."/>
            <person name="Catarino B."/>
            <person name="Hetherington A.J."/>
            <person name="Saltykova A."/>
            <person name="Bonnot C."/>
            <person name="Breuninger H."/>
            <person name="Symeonidi A."/>
            <person name="Radhakrishnan G.V."/>
            <person name="Van Nieuwerburgh F."/>
            <person name="Deforce D."/>
            <person name="Chang C."/>
            <person name="Karol K.G."/>
            <person name="Hedrich R."/>
            <person name="Ulvskov P."/>
            <person name="Glockner G."/>
            <person name="Delwiche C.F."/>
            <person name="Petrasek J."/>
            <person name="Van de Peer Y."/>
            <person name="Friml J."/>
            <person name="Beilby M."/>
            <person name="Dolan L."/>
            <person name="Kohara Y."/>
            <person name="Sugano S."/>
            <person name="Fujiyama A."/>
            <person name="Delaux P.-M."/>
            <person name="Quint M."/>
            <person name="TheiBen G."/>
            <person name="Hagemann M."/>
            <person name="Harholt J."/>
            <person name="Dunand C."/>
            <person name="Zachgo S."/>
            <person name="Langdale J."/>
            <person name="Maumus F."/>
            <person name="Straeten D.V.D."/>
            <person name="Gould S.B."/>
            <person name="Rensing S.A."/>
        </authorList>
    </citation>
    <scope>NUCLEOTIDE SEQUENCE [LARGE SCALE GENOMIC DNA]</scope>
    <source>
        <strain evidence="3 4">S276</strain>
    </source>
</reference>
<keyword evidence="2" id="KW-0812">Transmembrane</keyword>
<name>A0A388KDD2_CHABU</name>
<comment type="caution">
    <text evidence="3">The sequence shown here is derived from an EMBL/GenBank/DDBJ whole genome shotgun (WGS) entry which is preliminary data.</text>
</comment>
<evidence type="ECO:0000256" key="1">
    <source>
        <dbReference type="SAM" id="MobiDB-lite"/>
    </source>
</evidence>
<dbReference type="Gene3D" id="2.130.10.10">
    <property type="entry name" value="YVTN repeat-like/Quinoprotein amine dehydrogenase"/>
    <property type="match status" value="1"/>
</dbReference>
<evidence type="ECO:0008006" key="5">
    <source>
        <dbReference type="Google" id="ProtNLM"/>
    </source>
</evidence>
<dbReference type="AlphaFoldDB" id="A0A388KDD2"/>
<dbReference type="Proteomes" id="UP000265515">
    <property type="component" value="Unassembled WGS sequence"/>
</dbReference>
<organism evidence="3 4">
    <name type="scientific">Chara braunii</name>
    <name type="common">Braun's stonewort</name>
    <dbReference type="NCBI Taxonomy" id="69332"/>
    <lineage>
        <taxon>Eukaryota</taxon>
        <taxon>Viridiplantae</taxon>
        <taxon>Streptophyta</taxon>
        <taxon>Charophyceae</taxon>
        <taxon>Charales</taxon>
        <taxon>Characeae</taxon>
        <taxon>Chara</taxon>
    </lineage>
</organism>
<evidence type="ECO:0000256" key="2">
    <source>
        <dbReference type="SAM" id="Phobius"/>
    </source>
</evidence>
<keyword evidence="4" id="KW-1185">Reference proteome</keyword>
<keyword evidence="2" id="KW-0472">Membrane</keyword>
<feature type="compositionally biased region" description="Basic and acidic residues" evidence="1">
    <location>
        <begin position="18"/>
        <end position="37"/>
    </location>
</feature>
<keyword evidence="2" id="KW-1133">Transmembrane helix</keyword>
<accession>A0A388KDD2</accession>
<dbReference type="EMBL" id="BFEA01000095">
    <property type="protein sequence ID" value="GBG68064.1"/>
    <property type="molecule type" value="Genomic_DNA"/>
</dbReference>
<dbReference type="Gramene" id="GBG68064">
    <property type="protein sequence ID" value="GBG68064"/>
    <property type="gene ID" value="CBR_g1185"/>
</dbReference>
<dbReference type="InterPro" id="IPR015943">
    <property type="entry name" value="WD40/YVTN_repeat-like_dom_sf"/>
</dbReference>
<evidence type="ECO:0000313" key="3">
    <source>
        <dbReference type="EMBL" id="GBG68064.1"/>
    </source>
</evidence>